<reference evidence="3" key="2">
    <citation type="journal article" date="2016" name="Protein Sci.">
        <title>The urea carboxylase and allophanate hydrolase activities of urea amidolyase are functionally independent.</title>
        <authorList>
            <person name="Lin Y."/>
            <person name="Boese C.J."/>
            <person name="St Maurice M."/>
        </authorList>
    </citation>
    <scope>NUCLEOTIDE SEQUENCE</scope>
</reference>
<dbReference type="Proteomes" id="UP000675920">
    <property type="component" value="Unplaced"/>
</dbReference>
<dbReference type="AlphaFoldDB" id="A0A8B6X3X1"/>
<dbReference type="NCBIfam" id="TIGR03425">
    <property type="entry name" value="urea_degr_2"/>
    <property type="match status" value="1"/>
</dbReference>
<accession>A0A8B6X3X1</accession>
<reference evidence="3" key="3">
    <citation type="submission" date="2025-08" db="UniProtKB">
        <authorList>
            <consortium name="RefSeq"/>
        </authorList>
    </citation>
    <scope>IDENTIFICATION</scope>
</reference>
<name>A0A8B6X3X1_9BURK</name>
<dbReference type="OrthoDB" id="5298498at2"/>
<sequence length="244" mass="26685">MSLPPIKPELLLWTEEIPGGTHWSGVVRRGTTLRFTDLEGRANVALILFNAEEKLERYNMPDTLKTQHIAHLTAGHALHSDMGRVMASIPADSLGWHDPIVGPIDDATVAKKYGTCTYQEARNGMFRSARTGLLIELGKVGLGKKDLGPTLNLFSKVLADDAGALHFDAAHRKAGARIDLRMEMTCLVALSAAPHALDPSPVYAPGPVRIECWRSGTAGPDDRCRLSRPENARGFTNTERYYAC</sequence>
<dbReference type="PANTHER" id="PTHR31527">
    <property type="entry name" value="RE64534P"/>
    <property type="match status" value="1"/>
</dbReference>
<dbReference type="Pfam" id="PF09347">
    <property type="entry name" value="DUF1989"/>
    <property type="match status" value="1"/>
</dbReference>
<evidence type="ECO:0000313" key="2">
    <source>
        <dbReference type="Proteomes" id="UP000675920"/>
    </source>
</evidence>
<reference evidence="3" key="1">
    <citation type="journal article" date="2004" name="J. Bacteriol.">
        <title>Enzymatic characterization of a prokaryotic urea carboxylase.</title>
        <authorList>
            <person name="Kanamori T."/>
            <person name="Kanou N."/>
            <person name="Atomi H."/>
            <person name="Imanaka T."/>
        </authorList>
    </citation>
    <scope>NUCLEOTIDE SEQUENCE</scope>
</reference>
<keyword evidence="2" id="KW-1185">Reference proteome</keyword>
<dbReference type="RefSeq" id="WP_028311441.1">
    <property type="nucleotide sequence ID" value="NZ_AXWS01000008.1"/>
</dbReference>
<proteinExistence type="predicted"/>
<protein>
    <submittedName>
        <fullName evidence="3">Urea amidolyase associated protein UAAP1</fullName>
    </submittedName>
</protein>
<evidence type="ECO:0000313" key="3">
    <source>
        <dbReference type="RefSeq" id="WP_028311441.1"/>
    </source>
</evidence>
<organism evidence="2 3">
    <name type="scientific">Derxia gummosa DSM 723</name>
    <dbReference type="NCBI Taxonomy" id="1121388"/>
    <lineage>
        <taxon>Bacteria</taxon>
        <taxon>Pseudomonadati</taxon>
        <taxon>Pseudomonadota</taxon>
        <taxon>Betaproteobacteria</taxon>
        <taxon>Burkholderiales</taxon>
        <taxon>Alcaligenaceae</taxon>
        <taxon>Derxia</taxon>
    </lineage>
</organism>
<feature type="domain" description="DUF1989" evidence="1">
    <location>
        <begin position="15"/>
        <end position="187"/>
    </location>
</feature>
<dbReference type="InterPro" id="IPR018959">
    <property type="entry name" value="DUF1989"/>
</dbReference>
<evidence type="ECO:0000259" key="1">
    <source>
        <dbReference type="Pfam" id="PF09347"/>
    </source>
</evidence>
<dbReference type="PANTHER" id="PTHR31527:SF0">
    <property type="entry name" value="RE64534P"/>
    <property type="match status" value="1"/>
</dbReference>
<dbReference type="InterPro" id="IPR017792">
    <property type="entry name" value="UAAP1"/>
</dbReference>